<dbReference type="InterPro" id="IPR006068">
    <property type="entry name" value="ATPase_P-typ_cation-transptr_C"/>
</dbReference>
<sequence length="841" mass="92557">MVFDKSYIEVFPNKMETPKSDIKGLSKAEVDEQRVRFGSNLLIREKNTLLTTIKSAATEPMFILLLLACLVYFIVKQYAEAITMLVALLFVAGIDVLQNFRSQKAVKAISKITARKTKVIRDSTPIEIPIDEVVQNDIIVCEEGVIIAADALILSSNDFAVNEAILTGESVSVEKFEGDTILQGTVVVRGYCYAQVKAVGSQTMLSGIGELVASTGKEKTPLQLKVASFVKVMVIAGSIAFVFVWAYNWWESGSLIHGLLHGLTMAMSVLPEEIPVALSTFMALGAYRLLKKGIIARSPKTVETLGSATVICVDKTGTLTKNLMQVAHTFDFTTQEETDFSSINKSNVILDYAMWASEVKPFDPMEKSIHHFYTSTSPTDEREYYHMVKEFPLAGSPPVMTHVYQNKEKDFIVACKGALEGVLNLCKINEPEKKNILDKGSNYAKRGLRVLGVAKGNWLQTKFPEGQEDINFQFLGLITFDDPADPKIAGVIQQFYEAGVEVKMITGDYKETAIAIANQTGIKTENVITGSELAGLNQEELKRTVGHTSIFARINPEGKLKIINVLKENGAIVAMTGDGVNDAPALKASHIGIAMGKRGTDVAKGAAGLILANDNLGAMVDAIFLGRRINENLSKAIRYIISIHIPIILLVLLPILLVFLPSMLFSPIHVIFLELIMGPTCSVIYENEPTDKNELMKPTSSSKNLLSSAQLWLTIFQGLIITAGCVLMGYYAHLQGFDEVKTRTLIFTTLILSNICLTLVNRSFTRTIVKTILRKNNLIPIIIGISIMLLVLMLQVPALNNLFEIQSLGLKELVYCGLTALASTIWIELYKFLKLNSKKTF</sequence>
<evidence type="ECO:0000256" key="1">
    <source>
        <dbReference type="ARBA" id="ARBA00004141"/>
    </source>
</evidence>
<comment type="subcellular location">
    <subcellularLocation>
        <location evidence="1">Membrane</location>
        <topology evidence="1">Multi-pass membrane protein</topology>
    </subcellularLocation>
</comment>
<evidence type="ECO:0000256" key="3">
    <source>
        <dbReference type="ARBA" id="ARBA00022741"/>
    </source>
</evidence>
<dbReference type="Pfam" id="PF00690">
    <property type="entry name" value="Cation_ATPase_N"/>
    <property type="match status" value="1"/>
</dbReference>
<feature type="transmembrane region" description="Helical" evidence="8">
    <location>
        <begin position="744"/>
        <end position="765"/>
    </location>
</feature>
<feature type="transmembrane region" description="Helical" evidence="8">
    <location>
        <begin position="56"/>
        <end position="75"/>
    </location>
</feature>
<evidence type="ECO:0000256" key="8">
    <source>
        <dbReference type="SAM" id="Phobius"/>
    </source>
</evidence>
<evidence type="ECO:0000256" key="2">
    <source>
        <dbReference type="ARBA" id="ARBA00022692"/>
    </source>
</evidence>
<dbReference type="InterPro" id="IPR004014">
    <property type="entry name" value="ATPase_P-typ_cation-transptr_N"/>
</dbReference>
<dbReference type="Gene3D" id="2.70.150.10">
    <property type="entry name" value="Calcium-transporting ATPase, cytoplasmic transduction domain A"/>
    <property type="match status" value="1"/>
</dbReference>
<gene>
    <name evidence="12" type="ORF">SanaruYs_19790</name>
</gene>
<dbReference type="AlphaFoldDB" id="A0A401UA45"/>
<dbReference type="InterPro" id="IPR059000">
    <property type="entry name" value="ATPase_P-type_domA"/>
</dbReference>
<feature type="transmembrane region" description="Helical" evidence="8">
    <location>
        <begin position="812"/>
        <end position="833"/>
    </location>
</feature>
<reference evidence="12 13" key="1">
    <citation type="submission" date="2018-11" db="EMBL/GenBank/DDBJ databases">
        <title>Chryseotalea sanarue gen. nov., sp., nov., a member of the family Cytophagaceae, isolated from a brackish lake in Hamamatsu Japan.</title>
        <authorList>
            <person name="Maejima Y."/>
            <person name="Iino T."/>
            <person name="Muraguchi Y."/>
            <person name="Fukuda K."/>
            <person name="Ohkuma M."/>
            <person name="Moriuchi R."/>
            <person name="Dohra H."/>
            <person name="Kimbara K."/>
            <person name="Shintani M."/>
        </authorList>
    </citation>
    <scope>NUCLEOTIDE SEQUENCE [LARGE SCALE GENOMIC DNA]</scope>
    <source>
        <strain evidence="12 13">Ys</strain>
    </source>
</reference>
<keyword evidence="4" id="KW-0067">ATP-binding</keyword>
<accession>A0A401UA45</accession>
<evidence type="ECO:0000313" key="12">
    <source>
        <dbReference type="EMBL" id="GCC51750.1"/>
    </source>
</evidence>
<dbReference type="PANTHER" id="PTHR42861">
    <property type="entry name" value="CALCIUM-TRANSPORTING ATPASE"/>
    <property type="match status" value="1"/>
</dbReference>
<dbReference type="PRINTS" id="PR00120">
    <property type="entry name" value="HATPASE"/>
</dbReference>
<dbReference type="SFLD" id="SFLDF00027">
    <property type="entry name" value="p-type_atpase"/>
    <property type="match status" value="1"/>
</dbReference>
<evidence type="ECO:0000256" key="6">
    <source>
        <dbReference type="ARBA" id="ARBA00022989"/>
    </source>
</evidence>
<dbReference type="SUPFAM" id="SSF81665">
    <property type="entry name" value="Calcium ATPase, transmembrane domain M"/>
    <property type="match status" value="1"/>
</dbReference>
<feature type="transmembrane region" description="Helical" evidence="8">
    <location>
        <begin position="666"/>
        <end position="685"/>
    </location>
</feature>
<dbReference type="Gene3D" id="3.40.1110.10">
    <property type="entry name" value="Calcium-transporting ATPase, cytoplasmic domain N"/>
    <property type="match status" value="2"/>
</dbReference>
<proteinExistence type="predicted"/>
<dbReference type="SUPFAM" id="SSF56784">
    <property type="entry name" value="HAD-like"/>
    <property type="match status" value="1"/>
</dbReference>
<keyword evidence="5" id="KW-1278">Translocase</keyword>
<dbReference type="SUPFAM" id="SSF81660">
    <property type="entry name" value="Metal cation-transporting ATPase, ATP-binding domain N"/>
    <property type="match status" value="1"/>
</dbReference>
<dbReference type="PROSITE" id="PS00154">
    <property type="entry name" value="ATPASE_E1_E2"/>
    <property type="match status" value="1"/>
</dbReference>
<dbReference type="EMBL" id="BHXQ01000003">
    <property type="protein sequence ID" value="GCC51750.1"/>
    <property type="molecule type" value="Genomic_DNA"/>
</dbReference>
<feature type="transmembrane region" description="Helical" evidence="8">
    <location>
        <begin position="705"/>
        <end position="732"/>
    </location>
</feature>
<evidence type="ECO:0000259" key="9">
    <source>
        <dbReference type="Pfam" id="PF00122"/>
    </source>
</evidence>
<dbReference type="GO" id="GO:0016020">
    <property type="term" value="C:membrane"/>
    <property type="evidence" value="ECO:0007669"/>
    <property type="project" value="UniProtKB-SubCell"/>
</dbReference>
<feature type="transmembrane region" description="Helical" evidence="8">
    <location>
        <begin position="274"/>
        <end position="290"/>
    </location>
</feature>
<feature type="domain" description="P-type ATPase A" evidence="9">
    <location>
        <begin position="112"/>
        <end position="212"/>
    </location>
</feature>
<evidence type="ECO:0000313" key="13">
    <source>
        <dbReference type="Proteomes" id="UP000288227"/>
    </source>
</evidence>
<dbReference type="Pfam" id="PF00122">
    <property type="entry name" value="E1-E2_ATPase"/>
    <property type="match status" value="1"/>
</dbReference>
<evidence type="ECO:0000256" key="5">
    <source>
        <dbReference type="ARBA" id="ARBA00022967"/>
    </source>
</evidence>
<dbReference type="SFLD" id="SFLDG00002">
    <property type="entry name" value="C1.7:_P-type_atpase_like"/>
    <property type="match status" value="1"/>
</dbReference>
<evidence type="ECO:0000259" key="11">
    <source>
        <dbReference type="Pfam" id="PF00690"/>
    </source>
</evidence>
<organism evidence="12 13">
    <name type="scientific">Chryseotalea sanaruensis</name>
    <dbReference type="NCBI Taxonomy" id="2482724"/>
    <lineage>
        <taxon>Bacteria</taxon>
        <taxon>Pseudomonadati</taxon>
        <taxon>Bacteroidota</taxon>
        <taxon>Cytophagia</taxon>
        <taxon>Cytophagales</taxon>
        <taxon>Chryseotaleaceae</taxon>
        <taxon>Chryseotalea</taxon>
    </lineage>
</organism>
<keyword evidence="6 8" id="KW-1133">Transmembrane helix</keyword>
<feature type="domain" description="Cation-transporting P-type ATPase N-terminal" evidence="11">
    <location>
        <begin position="20"/>
        <end position="71"/>
    </location>
</feature>
<name>A0A401UA45_9BACT</name>
<dbReference type="SFLD" id="SFLDS00003">
    <property type="entry name" value="Haloacid_Dehalogenase"/>
    <property type="match status" value="1"/>
</dbReference>
<dbReference type="InterPro" id="IPR044492">
    <property type="entry name" value="P_typ_ATPase_HD_dom"/>
</dbReference>
<dbReference type="InterPro" id="IPR023298">
    <property type="entry name" value="ATPase_P-typ_TM_dom_sf"/>
</dbReference>
<keyword evidence="3" id="KW-0547">Nucleotide-binding</keyword>
<dbReference type="Gene3D" id="3.40.50.1000">
    <property type="entry name" value="HAD superfamily/HAD-like"/>
    <property type="match status" value="2"/>
</dbReference>
<feature type="domain" description="Cation-transporting P-type ATPase C-terminal" evidence="10">
    <location>
        <begin position="663"/>
        <end position="833"/>
    </location>
</feature>
<dbReference type="Pfam" id="PF00689">
    <property type="entry name" value="Cation_ATPase_C"/>
    <property type="match status" value="1"/>
</dbReference>
<dbReference type="PRINTS" id="PR00119">
    <property type="entry name" value="CATATPASE"/>
</dbReference>
<evidence type="ECO:0000259" key="10">
    <source>
        <dbReference type="Pfam" id="PF00689"/>
    </source>
</evidence>
<dbReference type="InterPro" id="IPR018303">
    <property type="entry name" value="ATPase_P-typ_P_site"/>
</dbReference>
<dbReference type="InterPro" id="IPR036412">
    <property type="entry name" value="HAD-like_sf"/>
</dbReference>
<evidence type="ECO:0000256" key="4">
    <source>
        <dbReference type="ARBA" id="ARBA00022840"/>
    </source>
</evidence>
<dbReference type="InterPro" id="IPR008250">
    <property type="entry name" value="ATPase_P-typ_transduc_dom_A_sf"/>
</dbReference>
<dbReference type="Pfam" id="PF00702">
    <property type="entry name" value="Hydrolase"/>
    <property type="match status" value="1"/>
</dbReference>
<dbReference type="NCBIfam" id="TIGR01494">
    <property type="entry name" value="ATPase_P-type"/>
    <property type="match status" value="2"/>
</dbReference>
<dbReference type="SUPFAM" id="SSF81653">
    <property type="entry name" value="Calcium ATPase, transduction domain A"/>
    <property type="match status" value="1"/>
</dbReference>
<feature type="transmembrane region" description="Helical" evidence="8">
    <location>
        <begin position="777"/>
        <end position="800"/>
    </location>
</feature>
<comment type="caution">
    <text evidence="12">The sequence shown here is derived from an EMBL/GenBank/DDBJ whole genome shotgun (WGS) entry which is preliminary data.</text>
</comment>
<dbReference type="InterPro" id="IPR023214">
    <property type="entry name" value="HAD_sf"/>
</dbReference>
<feature type="transmembrane region" description="Helical" evidence="8">
    <location>
        <begin position="636"/>
        <end position="660"/>
    </location>
</feature>
<dbReference type="Gene3D" id="1.20.1110.10">
    <property type="entry name" value="Calcium-transporting ATPase, transmembrane domain"/>
    <property type="match status" value="2"/>
</dbReference>
<dbReference type="InterPro" id="IPR023299">
    <property type="entry name" value="ATPase_P-typ_cyto_dom_N"/>
</dbReference>
<keyword evidence="13" id="KW-1185">Reference proteome</keyword>
<dbReference type="GO" id="GO:0016887">
    <property type="term" value="F:ATP hydrolysis activity"/>
    <property type="evidence" value="ECO:0007669"/>
    <property type="project" value="InterPro"/>
</dbReference>
<protein>
    <submittedName>
        <fullName evidence="12">Cation-translocating P-type ATPase</fullName>
    </submittedName>
</protein>
<dbReference type="GO" id="GO:0005524">
    <property type="term" value="F:ATP binding"/>
    <property type="evidence" value="ECO:0007669"/>
    <property type="project" value="UniProtKB-KW"/>
</dbReference>
<keyword evidence="2 8" id="KW-0812">Transmembrane</keyword>
<keyword evidence="7 8" id="KW-0472">Membrane</keyword>
<dbReference type="Proteomes" id="UP000288227">
    <property type="component" value="Unassembled WGS sequence"/>
</dbReference>
<dbReference type="InterPro" id="IPR001757">
    <property type="entry name" value="P_typ_ATPase"/>
</dbReference>
<feature type="transmembrane region" description="Helical" evidence="8">
    <location>
        <begin position="229"/>
        <end position="250"/>
    </location>
</feature>
<evidence type="ECO:0000256" key="7">
    <source>
        <dbReference type="ARBA" id="ARBA00023136"/>
    </source>
</evidence>